<feature type="binding site" evidence="17">
    <location>
        <position position="96"/>
    </location>
    <ligand>
        <name>[4Fe-4S] cluster</name>
        <dbReference type="ChEBI" id="CHEBI:49883"/>
        <note>4Fe-4S-S-AdoMet</note>
    </ligand>
</feature>
<dbReference type="Pfam" id="PF06969">
    <property type="entry name" value="HemN_C"/>
    <property type="match status" value="1"/>
</dbReference>
<evidence type="ECO:0000256" key="15">
    <source>
        <dbReference type="PIRNR" id="PIRNR000167"/>
    </source>
</evidence>
<dbReference type="InterPro" id="IPR034505">
    <property type="entry name" value="Coproporphyrinogen-III_oxidase"/>
</dbReference>
<keyword evidence="6 15" id="KW-0963">Cytoplasm</keyword>
<name>A0A9X1B737_9GAMM</name>
<dbReference type="SUPFAM" id="SSF102114">
    <property type="entry name" value="Radical SAM enzymes"/>
    <property type="match status" value="1"/>
</dbReference>
<reference evidence="20 21" key="1">
    <citation type="journal article" date="2020" name="Microorganisms">
        <title>Osmotic Adaptation and Compatible Solute Biosynthesis of Phototrophic Bacteria as Revealed from Genome Analyses.</title>
        <authorList>
            <person name="Imhoff J.F."/>
            <person name="Rahn T."/>
            <person name="Kunzel S."/>
            <person name="Keller A."/>
            <person name="Neulinger S.C."/>
        </authorList>
    </citation>
    <scope>NUCLEOTIDE SEQUENCE [LARGE SCALE GENOMIC DNA]</scope>
    <source>
        <strain evidence="20 21">DSM 25653</strain>
    </source>
</reference>
<evidence type="ECO:0000256" key="18">
    <source>
        <dbReference type="SAM" id="MobiDB-lite"/>
    </source>
</evidence>
<feature type="binding site" evidence="16">
    <location>
        <position position="239"/>
    </location>
    <ligand>
        <name>S-adenosyl-L-methionine</name>
        <dbReference type="ChEBI" id="CHEBI:59789"/>
        <label>2</label>
    </ligand>
</feature>
<comment type="pathway">
    <text evidence="2 15">Porphyrin-containing compound metabolism; protoporphyrin-IX biosynthesis; protoporphyrinogen-IX from coproporphyrinogen-III (AdoMet route): step 1/1.</text>
</comment>
<dbReference type="InterPro" id="IPR004558">
    <property type="entry name" value="Coprogen_oxidase_HemN"/>
</dbReference>
<evidence type="ECO:0000256" key="2">
    <source>
        <dbReference type="ARBA" id="ARBA00004785"/>
    </source>
</evidence>
<feature type="binding site" evidence="16">
    <location>
        <position position="83"/>
    </location>
    <ligand>
        <name>S-adenosyl-L-methionine</name>
        <dbReference type="ChEBI" id="CHEBI:59789"/>
        <label>1</label>
    </ligand>
</feature>
<dbReference type="EC" id="1.3.98.3" evidence="15"/>
<comment type="subcellular location">
    <subcellularLocation>
        <location evidence="1 15">Cytoplasm</location>
    </subcellularLocation>
</comment>
<comment type="caution">
    <text evidence="20">The sequence shown here is derived from an EMBL/GenBank/DDBJ whole genome shotgun (WGS) entry which is preliminary data.</text>
</comment>
<dbReference type="GO" id="GO:0006782">
    <property type="term" value="P:protoporphyrinogen IX biosynthetic process"/>
    <property type="evidence" value="ECO:0007669"/>
    <property type="project" value="TreeGrafter"/>
</dbReference>
<feature type="compositionally biased region" description="Polar residues" evidence="18">
    <location>
        <begin position="1"/>
        <end position="14"/>
    </location>
</feature>
<feature type="binding site" evidence="16">
    <location>
        <position position="202"/>
    </location>
    <ligand>
        <name>S-adenosyl-L-methionine</name>
        <dbReference type="ChEBI" id="CHEBI:59789"/>
        <label>2</label>
    </ligand>
</feature>
<evidence type="ECO:0000313" key="20">
    <source>
        <dbReference type="EMBL" id="MBK1621392.1"/>
    </source>
</evidence>
<dbReference type="GO" id="GO:0004109">
    <property type="term" value="F:coproporphyrinogen oxidase activity"/>
    <property type="evidence" value="ECO:0007669"/>
    <property type="project" value="InterPro"/>
</dbReference>
<dbReference type="FunFam" id="3.80.30.20:FF:000012">
    <property type="entry name" value="Coproporphyrinogen-III oxidase"/>
    <property type="match status" value="1"/>
</dbReference>
<keyword evidence="11 15" id="KW-0411">Iron-sulfur</keyword>
<dbReference type="PANTHER" id="PTHR13932:SF6">
    <property type="entry name" value="OXYGEN-INDEPENDENT COPROPORPHYRINOGEN III OXIDASE"/>
    <property type="match status" value="1"/>
</dbReference>
<evidence type="ECO:0000313" key="21">
    <source>
        <dbReference type="Proteomes" id="UP001138768"/>
    </source>
</evidence>
<dbReference type="InterPro" id="IPR058240">
    <property type="entry name" value="rSAM_sf"/>
</dbReference>
<gene>
    <name evidence="20" type="primary">hemN</name>
    <name evidence="20" type="ORF">CKO42_23860</name>
</gene>
<comment type="function">
    <text evidence="13">Involved in the heme biosynthesis. Catalyzes the anaerobic oxidative decarboxylation of propionate groups of rings A and B of coproporphyrinogen III to yield the vinyl groups in protoporphyrinogen IX.</text>
</comment>
<keyword evidence="7 15" id="KW-0949">S-adenosyl-L-methionine</keyword>
<feature type="binding site" evidence="17">
    <location>
        <position position="93"/>
    </location>
    <ligand>
        <name>[4Fe-4S] cluster</name>
        <dbReference type="ChEBI" id="CHEBI:49883"/>
        <note>4Fe-4S-S-AdoMet</note>
    </ligand>
</feature>
<dbReference type="Gene3D" id="1.10.10.920">
    <property type="match status" value="1"/>
</dbReference>
<dbReference type="GO" id="GO:0051989">
    <property type="term" value="F:coproporphyrinogen dehydrogenase activity"/>
    <property type="evidence" value="ECO:0007669"/>
    <property type="project" value="UniProtKB-EC"/>
</dbReference>
<feature type="binding site" evidence="16">
    <location>
        <begin position="141"/>
        <end position="142"/>
    </location>
    <ligand>
        <name>S-adenosyl-L-methionine</name>
        <dbReference type="ChEBI" id="CHEBI:59789"/>
        <label>2</label>
    </ligand>
</feature>
<dbReference type="PIRSF" id="PIRSF000167">
    <property type="entry name" value="HemN"/>
    <property type="match status" value="1"/>
</dbReference>
<evidence type="ECO:0000256" key="11">
    <source>
        <dbReference type="ARBA" id="ARBA00023014"/>
    </source>
</evidence>
<comment type="cofactor">
    <cofactor evidence="15 17">
        <name>[4Fe-4S] cluster</name>
        <dbReference type="ChEBI" id="CHEBI:49883"/>
    </cofactor>
    <text evidence="15 17">Binds 1 [4Fe-4S] cluster. The cluster is coordinated with 3 cysteines and an exchangeable S-adenosyl-L-methionine.</text>
</comment>
<dbReference type="PANTHER" id="PTHR13932">
    <property type="entry name" value="COPROPORPHYRINIGEN III OXIDASE"/>
    <property type="match status" value="1"/>
</dbReference>
<evidence type="ECO:0000256" key="13">
    <source>
        <dbReference type="ARBA" id="ARBA00024295"/>
    </source>
</evidence>
<feature type="binding site" evidence="16">
    <location>
        <position position="273"/>
    </location>
    <ligand>
        <name>S-adenosyl-L-methionine</name>
        <dbReference type="ChEBI" id="CHEBI:59789"/>
        <label>2</label>
    </ligand>
</feature>
<dbReference type="GO" id="GO:0005737">
    <property type="term" value="C:cytoplasm"/>
    <property type="evidence" value="ECO:0007669"/>
    <property type="project" value="UniProtKB-SubCell"/>
</dbReference>
<dbReference type="FunFam" id="1.10.10.920:FF:000001">
    <property type="entry name" value="Coproporphyrinogen-III oxidase"/>
    <property type="match status" value="1"/>
</dbReference>
<dbReference type="Pfam" id="PF04055">
    <property type="entry name" value="Radical_SAM"/>
    <property type="match status" value="1"/>
</dbReference>
<evidence type="ECO:0000256" key="6">
    <source>
        <dbReference type="ARBA" id="ARBA00022490"/>
    </source>
</evidence>
<evidence type="ECO:0000256" key="1">
    <source>
        <dbReference type="ARBA" id="ARBA00004496"/>
    </source>
</evidence>
<evidence type="ECO:0000256" key="5">
    <source>
        <dbReference type="ARBA" id="ARBA00022485"/>
    </source>
</evidence>
<feature type="binding site" evidence="16">
    <location>
        <position position="214"/>
    </location>
    <ligand>
        <name>S-adenosyl-L-methionine</name>
        <dbReference type="ChEBI" id="CHEBI:59789"/>
        <label>2</label>
    </ligand>
</feature>
<feature type="binding site" evidence="16">
    <location>
        <begin position="95"/>
        <end position="97"/>
    </location>
    <ligand>
        <name>S-adenosyl-L-methionine</name>
        <dbReference type="ChEBI" id="CHEBI:59789"/>
        <label>2</label>
    </ligand>
</feature>
<feature type="binding site" evidence="16">
    <location>
        <position position="175"/>
    </location>
    <ligand>
        <name>S-adenosyl-L-methionine</name>
        <dbReference type="ChEBI" id="CHEBI:59789"/>
        <label>1</label>
    </ligand>
</feature>
<protein>
    <recommendedName>
        <fullName evidence="15">Coproporphyrinogen-III oxidase</fullName>
        <ecNumber evidence="15">1.3.98.3</ecNumber>
    </recommendedName>
</protein>
<dbReference type="InterPro" id="IPR006638">
    <property type="entry name" value="Elp3/MiaA/NifB-like_rSAM"/>
</dbReference>
<evidence type="ECO:0000256" key="8">
    <source>
        <dbReference type="ARBA" id="ARBA00022723"/>
    </source>
</evidence>
<keyword evidence="9 15" id="KW-0560">Oxidoreductase</keyword>
<sequence>MTQAPGEQQRSQGAAGTARSLASEGAADQRTVFDLELIQRYDQSGPRYTSYPTALEFDPAFDENRYKQVCQATNASGRPLSLYFHIPFCDTVCFYCACNKIATKDRTMVQPYLDRVYKELAMQSALFDDDRVVEQLHWGGGTPTFISAAQMRELMAETRKQFKLADDDVGEYSIEIDPREAKGDTIALLREIGFNRMSLGVQDFDPRVQKAVNRIQSQEETFAVLDAARREGFRSISIDLIYGLPHQTAESFMETLEQIIAVGPERLSVFNYAHLPRRFMPQRRIDEDQLPPPQVKLEILQATTERLAEAGWLYIGMDHFARPDDELALAQRNGTLYRNFQGYSTHADCDLIGIGVTSIGKVGATYGQNRRELDEYYADIDGGRLPVFRGIELSRDDEVRRDVITRLICHFKLDFSEVERAWELNFQDYFGRDLAKLEGMQADGLLEIDSSGIRVLPKGRMLIRNICMAFDAYMEAKQGQGGFSKVI</sequence>
<dbReference type="InterPro" id="IPR010723">
    <property type="entry name" value="HemN_C"/>
</dbReference>
<evidence type="ECO:0000256" key="3">
    <source>
        <dbReference type="ARBA" id="ARBA00005493"/>
    </source>
</evidence>
<evidence type="ECO:0000256" key="17">
    <source>
        <dbReference type="PIRSR" id="PIRSR000167-2"/>
    </source>
</evidence>
<keyword evidence="10 15" id="KW-0408">Iron</keyword>
<comment type="subunit">
    <text evidence="4">Monomer.</text>
</comment>
<dbReference type="SFLD" id="SFLDG01065">
    <property type="entry name" value="anaerobic_coproporphyrinogen-I"/>
    <property type="match status" value="1"/>
</dbReference>
<dbReference type="Gene3D" id="3.30.750.200">
    <property type="match status" value="1"/>
</dbReference>
<evidence type="ECO:0000256" key="14">
    <source>
        <dbReference type="ARBA" id="ARBA00048321"/>
    </source>
</evidence>
<keyword evidence="5 15" id="KW-0004">4Fe-4S</keyword>
<evidence type="ECO:0000256" key="12">
    <source>
        <dbReference type="ARBA" id="ARBA00023244"/>
    </source>
</evidence>
<comment type="similarity">
    <text evidence="3 15">Belongs to the anaerobic coproporphyrinogen-III oxidase family.</text>
</comment>
<feature type="binding site" evidence="16">
    <location>
        <position position="140"/>
    </location>
    <ligand>
        <name>S-adenosyl-L-methionine</name>
        <dbReference type="ChEBI" id="CHEBI:59789"/>
        <label>1</label>
    </ligand>
</feature>
<feature type="binding site" evidence="17">
    <location>
        <position position="89"/>
    </location>
    <ligand>
        <name>[4Fe-4S] cluster</name>
        <dbReference type="ChEBI" id="CHEBI:49883"/>
        <note>4Fe-4S-S-AdoMet</note>
    </ligand>
</feature>
<dbReference type="AlphaFoldDB" id="A0A9X1B737"/>
<evidence type="ECO:0000256" key="4">
    <source>
        <dbReference type="ARBA" id="ARBA00011245"/>
    </source>
</evidence>
<keyword evidence="8 15" id="KW-0479">Metal-binding</keyword>
<dbReference type="SMART" id="SM00729">
    <property type="entry name" value="Elp3"/>
    <property type="match status" value="1"/>
</dbReference>
<comment type="catalytic activity">
    <reaction evidence="14 15">
        <text>coproporphyrinogen III + 2 S-adenosyl-L-methionine = protoporphyrinogen IX + 2 5'-deoxyadenosine + 2 L-methionine + 2 CO2</text>
        <dbReference type="Rhea" id="RHEA:15425"/>
        <dbReference type="ChEBI" id="CHEBI:16526"/>
        <dbReference type="ChEBI" id="CHEBI:17319"/>
        <dbReference type="ChEBI" id="CHEBI:57307"/>
        <dbReference type="ChEBI" id="CHEBI:57309"/>
        <dbReference type="ChEBI" id="CHEBI:57844"/>
        <dbReference type="ChEBI" id="CHEBI:59789"/>
        <dbReference type="EC" id="1.3.98.3"/>
    </reaction>
</comment>
<evidence type="ECO:0000256" key="10">
    <source>
        <dbReference type="ARBA" id="ARBA00023004"/>
    </source>
</evidence>
<dbReference type="SFLD" id="SFLDS00029">
    <property type="entry name" value="Radical_SAM"/>
    <property type="match status" value="1"/>
</dbReference>
<organism evidence="20 21">
    <name type="scientific">Lamprobacter modestohalophilus</name>
    <dbReference type="NCBI Taxonomy" id="1064514"/>
    <lineage>
        <taxon>Bacteria</taxon>
        <taxon>Pseudomonadati</taxon>
        <taxon>Pseudomonadota</taxon>
        <taxon>Gammaproteobacteria</taxon>
        <taxon>Chromatiales</taxon>
        <taxon>Chromatiaceae</taxon>
        <taxon>Lamprobacter</taxon>
    </lineage>
</organism>
<dbReference type="GO" id="GO:0046872">
    <property type="term" value="F:metal ion binding"/>
    <property type="evidence" value="ECO:0007669"/>
    <property type="project" value="UniProtKB-KW"/>
</dbReference>
<evidence type="ECO:0000259" key="19">
    <source>
        <dbReference type="PROSITE" id="PS51918"/>
    </source>
</evidence>
<dbReference type="GO" id="GO:0051539">
    <property type="term" value="F:4 iron, 4 sulfur cluster binding"/>
    <property type="evidence" value="ECO:0007669"/>
    <property type="project" value="UniProtKB-KW"/>
</dbReference>
<evidence type="ECO:0000256" key="9">
    <source>
        <dbReference type="ARBA" id="ARBA00023002"/>
    </source>
</evidence>
<feature type="binding site" evidence="16">
    <location>
        <position position="359"/>
    </location>
    <ligand>
        <name>S-adenosyl-L-methionine</name>
        <dbReference type="ChEBI" id="CHEBI:59789"/>
        <label>1</label>
    </ligand>
</feature>
<dbReference type="NCBIfam" id="TIGR00538">
    <property type="entry name" value="hemN"/>
    <property type="match status" value="1"/>
</dbReference>
<keyword evidence="21" id="KW-1185">Reference proteome</keyword>
<feature type="domain" description="Radical SAM core" evidence="19">
    <location>
        <begin position="74"/>
        <end position="310"/>
    </location>
</feature>
<evidence type="ECO:0000256" key="16">
    <source>
        <dbReference type="PIRSR" id="PIRSR000167-1"/>
    </source>
</evidence>
<dbReference type="Proteomes" id="UP001138768">
    <property type="component" value="Unassembled WGS sequence"/>
</dbReference>
<feature type="region of interest" description="Disordered" evidence="18">
    <location>
        <begin position="1"/>
        <end position="25"/>
    </location>
</feature>
<dbReference type="EMBL" id="NRRY01000071">
    <property type="protein sequence ID" value="MBK1621392.1"/>
    <property type="molecule type" value="Genomic_DNA"/>
</dbReference>
<evidence type="ECO:0000256" key="7">
    <source>
        <dbReference type="ARBA" id="ARBA00022691"/>
    </source>
</evidence>
<accession>A0A9X1B737</accession>
<keyword evidence="12 15" id="KW-0627">Porphyrin biosynthesis</keyword>
<dbReference type="InterPro" id="IPR007197">
    <property type="entry name" value="rSAM"/>
</dbReference>
<dbReference type="PROSITE" id="PS51918">
    <property type="entry name" value="RADICAL_SAM"/>
    <property type="match status" value="1"/>
</dbReference>
<proteinExistence type="inferred from homology"/>